<dbReference type="EMBL" id="OCST01000001">
    <property type="protein sequence ID" value="SOE49740.1"/>
    <property type="molecule type" value="Genomic_DNA"/>
</dbReference>
<protein>
    <recommendedName>
        <fullName evidence="3">Cold shock protein, CspA family</fullName>
    </recommendedName>
</protein>
<evidence type="ECO:0000313" key="1">
    <source>
        <dbReference type="EMBL" id="SOE49740.1"/>
    </source>
</evidence>
<dbReference type="Proteomes" id="UP000219440">
    <property type="component" value="Unassembled WGS sequence"/>
</dbReference>
<organism evidence="1 2">
    <name type="scientific">Salinibacterium xinjiangense</name>
    <dbReference type="NCBI Taxonomy" id="386302"/>
    <lineage>
        <taxon>Bacteria</taxon>
        <taxon>Bacillati</taxon>
        <taxon>Actinomycetota</taxon>
        <taxon>Actinomycetes</taxon>
        <taxon>Micrococcales</taxon>
        <taxon>Microbacteriaceae</taxon>
        <taxon>Salinibacterium</taxon>
    </lineage>
</organism>
<gene>
    <name evidence="1" type="ORF">SAMN06296378_0329</name>
</gene>
<dbReference type="AlphaFoldDB" id="A0A2C8YH71"/>
<sequence length="71" mass="7562">MPRVGDARHPAPVRTATAQVRKTELANGTVGWVNLVKGCGFIAVDDGTRISSFIYPSIEMGACKVLEEDSA</sequence>
<keyword evidence="2" id="KW-1185">Reference proteome</keyword>
<evidence type="ECO:0008006" key="3">
    <source>
        <dbReference type="Google" id="ProtNLM"/>
    </source>
</evidence>
<evidence type="ECO:0000313" key="2">
    <source>
        <dbReference type="Proteomes" id="UP000219440"/>
    </source>
</evidence>
<name>A0A2C8YH71_9MICO</name>
<reference evidence="1 2" key="1">
    <citation type="submission" date="2017-09" db="EMBL/GenBank/DDBJ databases">
        <authorList>
            <person name="Ehlers B."/>
            <person name="Leendertz F.H."/>
        </authorList>
    </citation>
    <scope>NUCLEOTIDE SEQUENCE [LARGE SCALE GENOMIC DNA]</scope>
    <source>
        <strain evidence="1 2">CGMCC 1.05381</strain>
    </source>
</reference>
<proteinExistence type="predicted"/>
<accession>A0A2C8YH71</accession>